<dbReference type="FunFam" id="3.40.50.880:FF:000001">
    <property type="entry name" value="GMP synthase [glutamine-hydrolyzing]"/>
    <property type="match status" value="1"/>
</dbReference>
<dbReference type="InterPro" id="IPR022955">
    <property type="entry name" value="GMP_synthase"/>
</dbReference>
<feature type="binding site" evidence="10">
    <location>
        <begin position="223"/>
        <end position="229"/>
    </location>
    <ligand>
        <name>ATP</name>
        <dbReference type="ChEBI" id="CHEBI:30616"/>
    </ligand>
</feature>
<dbReference type="Gene3D" id="3.40.50.880">
    <property type="match status" value="1"/>
</dbReference>
<comment type="catalytic activity">
    <reaction evidence="9">
        <text>XMP + L-glutamine + ATP + H2O = GMP + L-glutamate + AMP + diphosphate + 2 H(+)</text>
        <dbReference type="Rhea" id="RHEA:11680"/>
        <dbReference type="ChEBI" id="CHEBI:15377"/>
        <dbReference type="ChEBI" id="CHEBI:15378"/>
        <dbReference type="ChEBI" id="CHEBI:29985"/>
        <dbReference type="ChEBI" id="CHEBI:30616"/>
        <dbReference type="ChEBI" id="CHEBI:33019"/>
        <dbReference type="ChEBI" id="CHEBI:57464"/>
        <dbReference type="ChEBI" id="CHEBI:58115"/>
        <dbReference type="ChEBI" id="CHEBI:58359"/>
        <dbReference type="ChEBI" id="CHEBI:456215"/>
        <dbReference type="EC" id="6.3.5.2"/>
    </reaction>
</comment>
<dbReference type="PRINTS" id="PR00099">
    <property type="entry name" value="CPSGATASE"/>
</dbReference>
<comment type="function">
    <text evidence="1 9">Catalyzes the synthesis of GMP from XMP.</text>
</comment>
<dbReference type="AlphaFoldDB" id="A0A9D1W575"/>
<feature type="active site" evidence="9">
    <location>
        <position position="171"/>
    </location>
</feature>
<evidence type="ECO:0000256" key="5">
    <source>
        <dbReference type="ARBA" id="ARBA00022749"/>
    </source>
</evidence>
<dbReference type="FunFam" id="3.40.50.620:FF:000001">
    <property type="entry name" value="GMP synthase [glutamine-hydrolyzing]"/>
    <property type="match status" value="1"/>
</dbReference>
<dbReference type="Pfam" id="PF00117">
    <property type="entry name" value="GATase"/>
    <property type="match status" value="1"/>
</dbReference>
<keyword evidence="5 9" id="KW-0332">GMP biosynthesis</keyword>
<dbReference type="EC" id="6.3.5.2" evidence="9"/>
<dbReference type="InterPro" id="IPR029062">
    <property type="entry name" value="Class_I_gatase-like"/>
</dbReference>
<dbReference type="SUPFAM" id="SSF52317">
    <property type="entry name" value="Class I glutamine amidotransferase-like"/>
    <property type="match status" value="1"/>
</dbReference>
<dbReference type="FunFam" id="3.30.300.10:FF:000002">
    <property type="entry name" value="GMP synthase [glutamine-hydrolyzing]"/>
    <property type="match status" value="1"/>
</dbReference>
<dbReference type="GO" id="GO:0005829">
    <property type="term" value="C:cytosol"/>
    <property type="evidence" value="ECO:0007669"/>
    <property type="project" value="TreeGrafter"/>
</dbReference>
<feature type="active site" evidence="9">
    <location>
        <position position="169"/>
    </location>
</feature>
<evidence type="ECO:0000256" key="4">
    <source>
        <dbReference type="ARBA" id="ARBA00022741"/>
    </source>
</evidence>
<dbReference type="PRINTS" id="PR00096">
    <property type="entry name" value="GATASE"/>
</dbReference>
<dbReference type="NCBIfam" id="TIGR00888">
    <property type="entry name" value="guaA_Nterm"/>
    <property type="match status" value="1"/>
</dbReference>
<dbReference type="InterPro" id="IPR017926">
    <property type="entry name" value="GATASE"/>
</dbReference>
<comment type="subunit">
    <text evidence="9">Homodimer.</text>
</comment>
<reference evidence="12" key="2">
    <citation type="submission" date="2021-04" db="EMBL/GenBank/DDBJ databases">
        <authorList>
            <person name="Gilroy R."/>
        </authorList>
    </citation>
    <scope>NUCLEOTIDE SEQUENCE</scope>
    <source>
        <strain evidence="12">ChiGjej4B4-12881</strain>
    </source>
</reference>
<dbReference type="PANTHER" id="PTHR11922">
    <property type="entry name" value="GMP SYNTHASE-RELATED"/>
    <property type="match status" value="1"/>
</dbReference>
<dbReference type="InterPro" id="IPR001674">
    <property type="entry name" value="GMP_synth_C"/>
</dbReference>
<dbReference type="InterPro" id="IPR004739">
    <property type="entry name" value="GMP_synth_GATase"/>
</dbReference>
<feature type="active site" description="Nucleophile" evidence="9">
    <location>
        <position position="82"/>
    </location>
</feature>
<keyword evidence="8 9" id="KW-0315">Glutamine amidotransferase</keyword>
<evidence type="ECO:0000313" key="13">
    <source>
        <dbReference type="Proteomes" id="UP000886780"/>
    </source>
</evidence>
<dbReference type="Pfam" id="PF03054">
    <property type="entry name" value="tRNA_Me_trans"/>
    <property type="match status" value="1"/>
</dbReference>
<evidence type="ECO:0000256" key="2">
    <source>
        <dbReference type="ARBA" id="ARBA00005153"/>
    </source>
</evidence>
<dbReference type="CDD" id="cd01742">
    <property type="entry name" value="GATase1_GMP_Synthase"/>
    <property type="match status" value="1"/>
</dbReference>
<evidence type="ECO:0000256" key="7">
    <source>
        <dbReference type="ARBA" id="ARBA00022840"/>
    </source>
</evidence>
<dbReference type="Proteomes" id="UP000886780">
    <property type="component" value="Unassembled WGS sequence"/>
</dbReference>
<dbReference type="PROSITE" id="PS51273">
    <property type="entry name" value="GATASE_TYPE_1"/>
    <property type="match status" value="1"/>
</dbReference>
<evidence type="ECO:0000256" key="1">
    <source>
        <dbReference type="ARBA" id="ARBA00002332"/>
    </source>
</evidence>
<dbReference type="GO" id="GO:0003921">
    <property type="term" value="F:GMP synthase activity"/>
    <property type="evidence" value="ECO:0007669"/>
    <property type="project" value="InterPro"/>
</dbReference>
<keyword evidence="3 9" id="KW-0436">Ligase</keyword>
<keyword evidence="4 9" id="KW-0547">Nucleotide-binding</keyword>
<keyword evidence="7 9" id="KW-0067">ATP-binding</keyword>
<dbReference type="NCBIfam" id="NF000848">
    <property type="entry name" value="PRK00074.1"/>
    <property type="match status" value="1"/>
</dbReference>
<evidence type="ECO:0000256" key="8">
    <source>
        <dbReference type="ARBA" id="ARBA00022962"/>
    </source>
</evidence>
<dbReference type="InterPro" id="IPR025777">
    <property type="entry name" value="GMPS_ATP_PPase_dom"/>
</dbReference>
<evidence type="ECO:0000256" key="3">
    <source>
        <dbReference type="ARBA" id="ARBA00022598"/>
    </source>
</evidence>
<dbReference type="NCBIfam" id="TIGR00884">
    <property type="entry name" value="guaA_Cterm"/>
    <property type="match status" value="1"/>
</dbReference>
<proteinExistence type="inferred from homology"/>
<dbReference type="Pfam" id="PF00958">
    <property type="entry name" value="GMP_synt_C"/>
    <property type="match status" value="1"/>
</dbReference>
<dbReference type="EMBL" id="DXEU01000130">
    <property type="protein sequence ID" value="HIX52605.1"/>
    <property type="molecule type" value="Genomic_DNA"/>
</dbReference>
<organism evidence="12 13">
    <name type="scientific">Candidatus Lachnoclostridium stercoripullorum</name>
    <dbReference type="NCBI Taxonomy" id="2838635"/>
    <lineage>
        <taxon>Bacteria</taxon>
        <taxon>Bacillati</taxon>
        <taxon>Bacillota</taxon>
        <taxon>Clostridia</taxon>
        <taxon>Lachnospirales</taxon>
        <taxon>Lachnospiraceae</taxon>
    </lineage>
</organism>
<evidence type="ECO:0000256" key="6">
    <source>
        <dbReference type="ARBA" id="ARBA00022755"/>
    </source>
</evidence>
<dbReference type="HAMAP" id="MF_00344">
    <property type="entry name" value="GMP_synthase"/>
    <property type="match status" value="1"/>
</dbReference>
<dbReference type="GO" id="GO:0005524">
    <property type="term" value="F:ATP binding"/>
    <property type="evidence" value="ECO:0007669"/>
    <property type="project" value="UniProtKB-UniRule"/>
</dbReference>
<dbReference type="PROSITE" id="PS51553">
    <property type="entry name" value="GMPS_ATP_PPASE"/>
    <property type="match status" value="1"/>
</dbReference>
<dbReference type="PANTHER" id="PTHR11922:SF2">
    <property type="entry name" value="GMP SYNTHASE [GLUTAMINE-HYDROLYZING]"/>
    <property type="match status" value="1"/>
</dbReference>
<evidence type="ECO:0000256" key="9">
    <source>
        <dbReference type="HAMAP-Rule" id="MF_00344"/>
    </source>
</evidence>
<dbReference type="Gene3D" id="3.30.300.10">
    <property type="match status" value="1"/>
</dbReference>
<accession>A0A9D1W575</accession>
<comment type="pathway">
    <text evidence="2 9">Purine metabolism; GMP biosynthesis; GMP from XMP (L-Gln route): step 1/1.</text>
</comment>
<dbReference type="CDD" id="cd01997">
    <property type="entry name" value="GMP_synthase_C"/>
    <property type="match status" value="1"/>
</dbReference>
<keyword evidence="6 9" id="KW-0658">Purine biosynthesis</keyword>
<feature type="domain" description="GMPS ATP-PPase" evidence="11">
    <location>
        <begin position="196"/>
        <end position="388"/>
    </location>
</feature>
<dbReference type="InterPro" id="IPR014729">
    <property type="entry name" value="Rossmann-like_a/b/a_fold"/>
</dbReference>
<reference evidence="12" key="1">
    <citation type="journal article" date="2021" name="PeerJ">
        <title>Extensive microbial diversity within the chicken gut microbiome revealed by metagenomics and culture.</title>
        <authorList>
            <person name="Gilroy R."/>
            <person name="Ravi A."/>
            <person name="Getino M."/>
            <person name="Pursley I."/>
            <person name="Horton D.L."/>
            <person name="Alikhan N.F."/>
            <person name="Baker D."/>
            <person name="Gharbi K."/>
            <person name="Hall N."/>
            <person name="Watson M."/>
            <person name="Adriaenssens E.M."/>
            <person name="Foster-Nyarko E."/>
            <person name="Jarju S."/>
            <person name="Secka A."/>
            <person name="Antonio M."/>
            <person name="Oren A."/>
            <person name="Chaudhuri R.R."/>
            <person name="La Ragione R."/>
            <person name="Hildebrand F."/>
            <person name="Pallen M.J."/>
        </authorList>
    </citation>
    <scope>NUCLEOTIDE SEQUENCE</scope>
    <source>
        <strain evidence="12">ChiGjej4B4-12881</strain>
    </source>
</reference>
<comment type="caution">
    <text evidence="12">The sequence shown here is derived from an EMBL/GenBank/DDBJ whole genome shotgun (WGS) entry which is preliminary data.</text>
</comment>
<dbReference type="Gene3D" id="3.40.50.620">
    <property type="entry name" value="HUPs"/>
    <property type="match status" value="1"/>
</dbReference>
<name>A0A9D1W575_9FIRM</name>
<protein>
    <recommendedName>
        <fullName evidence="9">GMP synthase [glutamine-hydrolyzing]</fullName>
        <ecNumber evidence="9">6.3.5.2</ecNumber>
    </recommendedName>
    <alternativeName>
        <fullName evidence="9">GMP synthetase</fullName>
    </alternativeName>
    <alternativeName>
        <fullName evidence="9">Glutamine amidotransferase</fullName>
    </alternativeName>
</protein>
<gene>
    <name evidence="9 12" type="primary">guaA</name>
    <name evidence="12" type="ORF">IAA28_07355</name>
</gene>
<sequence>MNREMIIVLDFGGQYNQLIARRVRECDVYCEVHPCTMDLDKIKEMAPKGIIFTGGPNSVYKEDSPTCPKEIYDLGIPILGICYGSQLMAHQLGGRVETAPVSEYGKTEVEVDNSSLLFGDVSPKTICWMSHTDYIAEAPEGFRVTAHTPVCPVAAMERPDKNWYAVQFHPEVMHTQEGKKMLSNFVYQVCGCSGDWKMDSFVETTIREIREKVGTGRVLCALSGGVDSSVAAVMMSKAVGKQLTCVFVDHGLLRKNEGDEVEAVFGPNGPYDLNFVRVNAQERFYGKLAGVTDPEQKRKIIGEEFIRVFEEEAKKIGAVDFLVQGTIYPDVIESGLGKSAVIKSHHNVGGLPEHVDFKEIIEPLRLLFKDEVRRAGLELGIPEYLVYRQPFPGPGLGVRIIGEVTAEKVHIVQEADAIYREEIAKAGIAKDLGQYFAALTNMRSVGCMGDGRTYDYAIALRAVLTSDFMTAESAELPWEVLGRVTSRIVNEVKGVNRVLYDCTGKPPATIEFE</sequence>
<evidence type="ECO:0000313" key="12">
    <source>
        <dbReference type="EMBL" id="HIX52605.1"/>
    </source>
</evidence>
<evidence type="ECO:0000259" key="11">
    <source>
        <dbReference type="PROSITE" id="PS51553"/>
    </source>
</evidence>
<evidence type="ECO:0000256" key="10">
    <source>
        <dbReference type="PROSITE-ProRule" id="PRU00886"/>
    </source>
</evidence>
<dbReference type="SUPFAM" id="SSF52402">
    <property type="entry name" value="Adenine nucleotide alpha hydrolases-like"/>
    <property type="match status" value="1"/>
</dbReference>
<dbReference type="SUPFAM" id="SSF54810">
    <property type="entry name" value="GMP synthetase C-terminal dimerisation domain"/>
    <property type="match status" value="1"/>
</dbReference>